<comment type="caution">
    <text evidence="7">The sequence shown here is derived from an EMBL/GenBank/DDBJ whole genome shotgun (WGS) entry which is preliminary data.</text>
</comment>
<dbReference type="Proteomes" id="UP000234323">
    <property type="component" value="Unassembled WGS sequence"/>
</dbReference>
<evidence type="ECO:0000313" key="8">
    <source>
        <dbReference type="Proteomes" id="UP000234323"/>
    </source>
</evidence>
<sequence length="61" mass="6888">MAEYTTRDIIAMIFAFFLPPIGVGLVRGCHVDLFINIGLTLLGFIPGIAHAFYIIYKHRIH</sequence>
<dbReference type="VEuPathDB" id="FungiDB:FUN_018041"/>
<comment type="subcellular location">
    <subcellularLocation>
        <location evidence="1">Membrane</location>
    </subcellularLocation>
</comment>
<evidence type="ECO:0008006" key="9">
    <source>
        <dbReference type="Google" id="ProtNLM"/>
    </source>
</evidence>
<evidence type="ECO:0000256" key="2">
    <source>
        <dbReference type="ARBA" id="ARBA00009530"/>
    </source>
</evidence>
<protein>
    <recommendedName>
        <fullName evidence="9">Plasma membrane proteolipid 3</fullName>
    </recommendedName>
</protein>
<proteinExistence type="inferred from homology"/>
<accession>A0A2I1FUB7</accession>
<keyword evidence="4 6" id="KW-1133">Transmembrane helix</keyword>
<keyword evidence="3 6" id="KW-0812">Transmembrane</keyword>
<feature type="transmembrane region" description="Helical" evidence="6">
    <location>
        <begin position="33"/>
        <end position="56"/>
    </location>
</feature>
<dbReference type="VEuPathDB" id="FungiDB:RhiirFUN_019459"/>
<gene>
    <name evidence="7" type="ORF">RhiirA4_391319</name>
</gene>
<dbReference type="PANTHER" id="PTHR21659">
    <property type="entry name" value="HYDROPHOBIC PROTEIN RCI2 LOW TEMPERATURE AND SALT RESPONSIVE PROTEIN LTI6 -RELATED"/>
    <property type="match status" value="1"/>
</dbReference>
<dbReference type="EMBL" id="LLXI01000015">
    <property type="protein sequence ID" value="PKY37989.1"/>
    <property type="molecule type" value="Genomic_DNA"/>
</dbReference>
<organism evidence="7 8">
    <name type="scientific">Rhizophagus irregularis</name>
    <dbReference type="NCBI Taxonomy" id="588596"/>
    <lineage>
        <taxon>Eukaryota</taxon>
        <taxon>Fungi</taxon>
        <taxon>Fungi incertae sedis</taxon>
        <taxon>Mucoromycota</taxon>
        <taxon>Glomeromycotina</taxon>
        <taxon>Glomeromycetes</taxon>
        <taxon>Glomerales</taxon>
        <taxon>Glomeraceae</taxon>
        <taxon>Rhizophagus</taxon>
    </lineage>
</organism>
<dbReference type="GO" id="GO:0016020">
    <property type="term" value="C:membrane"/>
    <property type="evidence" value="ECO:0007669"/>
    <property type="project" value="UniProtKB-SubCell"/>
</dbReference>
<keyword evidence="8" id="KW-1185">Reference proteome</keyword>
<dbReference type="AlphaFoldDB" id="A0A2I1FUB7"/>
<name>A0A2I1FUB7_9GLOM</name>
<evidence type="ECO:0000313" key="7">
    <source>
        <dbReference type="EMBL" id="PKY37989.1"/>
    </source>
</evidence>
<dbReference type="PANTHER" id="PTHR21659:SF42">
    <property type="entry name" value="UPF0057 MEMBRANE PROTEIN ZK632.10-RELATED"/>
    <property type="match status" value="1"/>
</dbReference>
<evidence type="ECO:0000256" key="3">
    <source>
        <dbReference type="ARBA" id="ARBA00022692"/>
    </source>
</evidence>
<dbReference type="PROSITE" id="PS01309">
    <property type="entry name" value="UPF0057"/>
    <property type="match status" value="1"/>
</dbReference>
<comment type="similarity">
    <text evidence="2">Belongs to the UPF0057 (PMP3) family.</text>
</comment>
<feature type="transmembrane region" description="Helical" evidence="6">
    <location>
        <begin position="9"/>
        <end position="27"/>
    </location>
</feature>
<dbReference type="VEuPathDB" id="FungiDB:RhiirA1_408668"/>
<evidence type="ECO:0000256" key="5">
    <source>
        <dbReference type="ARBA" id="ARBA00023136"/>
    </source>
</evidence>
<evidence type="ECO:0000256" key="1">
    <source>
        <dbReference type="ARBA" id="ARBA00004370"/>
    </source>
</evidence>
<evidence type="ECO:0000256" key="6">
    <source>
        <dbReference type="SAM" id="Phobius"/>
    </source>
</evidence>
<keyword evidence="5 6" id="KW-0472">Membrane</keyword>
<reference evidence="7 8" key="1">
    <citation type="submission" date="2015-10" db="EMBL/GenBank/DDBJ databases">
        <title>Genome analyses suggest a sexual origin of heterokaryosis in a supposedly ancient asexual fungus.</title>
        <authorList>
            <person name="Ropars J."/>
            <person name="Sedzielewska K."/>
            <person name="Noel J."/>
            <person name="Charron P."/>
            <person name="Farinelli L."/>
            <person name="Marton T."/>
            <person name="Kruger M."/>
            <person name="Pelin A."/>
            <person name="Brachmann A."/>
            <person name="Corradi N."/>
        </authorList>
    </citation>
    <scope>NUCLEOTIDE SEQUENCE [LARGE SCALE GENOMIC DNA]</scope>
    <source>
        <strain evidence="7 8">A4</strain>
    </source>
</reference>
<evidence type="ECO:0000256" key="4">
    <source>
        <dbReference type="ARBA" id="ARBA00022989"/>
    </source>
</evidence>
<dbReference type="InterPro" id="IPR000612">
    <property type="entry name" value="PMP3"/>
</dbReference>
<dbReference type="Pfam" id="PF01679">
    <property type="entry name" value="Pmp3"/>
    <property type="match status" value="1"/>
</dbReference>